<dbReference type="PANTHER" id="PTHR41791:SF1">
    <property type="entry name" value="SSL7039 PROTEIN"/>
    <property type="match status" value="1"/>
</dbReference>
<organism evidence="1 2">
    <name type="scientific">Planktothrix pseudagardhii</name>
    <dbReference type="NCBI Taxonomy" id="132604"/>
    <lineage>
        <taxon>Bacteria</taxon>
        <taxon>Bacillati</taxon>
        <taxon>Cyanobacteriota</taxon>
        <taxon>Cyanophyceae</taxon>
        <taxon>Oscillatoriophycideae</taxon>
        <taxon>Oscillatoriales</taxon>
        <taxon>Microcoleaceae</taxon>
        <taxon>Planktothrix</taxon>
    </lineage>
</organism>
<dbReference type="PANTHER" id="PTHR41791">
    <property type="entry name" value="SSL7039 PROTEIN"/>
    <property type="match status" value="1"/>
</dbReference>
<dbReference type="EMBL" id="LR882967">
    <property type="protein sequence ID" value="CAD5984609.1"/>
    <property type="molecule type" value="Genomic_DNA"/>
</dbReference>
<dbReference type="NCBIfam" id="TIGR02683">
    <property type="entry name" value="upstrm_HI1419"/>
    <property type="match status" value="1"/>
</dbReference>
<keyword evidence="2" id="KW-1185">Reference proteome</keyword>
<gene>
    <name evidence="1" type="ORF">NO713_05297</name>
</gene>
<dbReference type="PIRSF" id="PIRSF028744">
    <property type="entry name" value="Addict_mod_HI1419"/>
    <property type="match status" value="1"/>
</dbReference>
<accession>A0A9W4DEF5</accession>
<protein>
    <recommendedName>
        <fullName evidence="3">Addiction module killer protein</fullName>
    </recommendedName>
</protein>
<dbReference type="Proteomes" id="UP001153719">
    <property type="component" value="Chromosome"/>
</dbReference>
<name>A0A9W4DEF5_9CYAN</name>
<sequence>MIMMESQPREIERYVTSEGKVPFTEWLELIRDRTARAKIKFRLDRVEEGNLGDYRSVGEGVFEFKINYGPGYRIYFGQVGLTLILLLCGGDKSTQQKDIKKAKEYWRDYNARR</sequence>
<dbReference type="KEGG" id="ppsu:NO713_05297"/>
<evidence type="ECO:0008006" key="3">
    <source>
        <dbReference type="Google" id="ProtNLM"/>
    </source>
</evidence>
<reference evidence="1" key="1">
    <citation type="submission" date="2020-09" db="EMBL/GenBank/DDBJ databases">
        <authorList>
            <person name="Blom J."/>
        </authorList>
    </citation>
    <scope>NUCLEOTIDE SEQUENCE</scope>
    <source>
        <strain evidence="1">No.713</strain>
    </source>
</reference>
<evidence type="ECO:0000313" key="1">
    <source>
        <dbReference type="EMBL" id="CAD5984609.1"/>
    </source>
</evidence>
<proteinExistence type="predicted"/>
<dbReference type="InterPro" id="IPR014056">
    <property type="entry name" value="TypeIITA-like_toxin_pred"/>
</dbReference>
<evidence type="ECO:0000313" key="2">
    <source>
        <dbReference type="Proteomes" id="UP001153719"/>
    </source>
</evidence>
<dbReference type="AlphaFoldDB" id="A0A9W4DEF5"/>